<keyword evidence="4" id="KW-1185">Reference proteome</keyword>
<feature type="region of interest" description="Disordered" evidence="2">
    <location>
        <begin position="118"/>
        <end position="166"/>
    </location>
</feature>
<feature type="coiled-coil region" evidence="1">
    <location>
        <begin position="726"/>
        <end position="753"/>
    </location>
</feature>
<feature type="compositionally biased region" description="Basic and acidic residues" evidence="2">
    <location>
        <begin position="477"/>
        <end position="487"/>
    </location>
</feature>
<dbReference type="OrthoDB" id="2587563at2759"/>
<evidence type="ECO:0008006" key="5">
    <source>
        <dbReference type="Google" id="ProtNLM"/>
    </source>
</evidence>
<dbReference type="AlphaFoldDB" id="A0A8H6YP75"/>
<evidence type="ECO:0000313" key="4">
    <source>
        <dbReference type="Proteomes" id="UP000620124"/>
    </source>
</evidence>
<feature type="compositionally biased region" description="Basic and acidic residues" evidence="2">
    <location>
        <begin position="322"/>
        <end position="361"/>
    </location>
</feature>
<feature type="compositionally biased region" description="Basic and acidic residues" evidence="2">
    <location>
        <begin position="424"/>
        <end position="433"/>
    </location>
</feature>
<name>A0A8H6YP75_9AGAR</name>
<sequence>MSLPTNVKLSVQGHSRPGDISHSIPKQAMIVRMTAETLDALQANPRMEFTFGPEPGISIGDAFFPMRPAKENLPHDLYLRASSAAKPMAPLKLYANITGKFTVERNLADVQDKIRSTTRAEETKKNTTRITMLDGPPSDISSSQSIKKKKPLNGKGTSANSGLFMKPIAQPRPSISASARAPSPLPPTPSPLRTAVIKALAVKERSFDELLSLAPPERDMEKGKRKLAELLNQIAEHPKGSKSPSQWCLKPATWVEVRPYEWNDLTDAEKTYVARTARLTFSNLNIPESDPVWAHNKFRQHAESSMLASGSASSKPSPADRAAGKSDAPKRGVSSKEAKEKKMKQKPDPKTEILMRDESRPAPRPSTSATKDREVDDRPSPSARAAAPRKVPGSGFRISKGPSPDSQTPPAPPAPTSNQPPRGKPVDVRKNREPPPASLPARPAPPIPPPVQEKKAAPARIKKIKDAGQKDGSPAVESRERDRERGETVMLKRKKPSQDIDDSDALSGSVAKRRKTDGVVPTSTPRDLSLPKKPEAPSSLSRSLPPKKREPSPLPSGRPPQKSKSDPSSLPPQRSSLPARPTAGSSSSASHTHTESHPSSKSSSQAHRSSSSLSKRRERRSPIYTSSEDEGEIKIRTEPKPLPTPPAATVHPSNRSRSSQSLSANKPLPTDRNGLRKKYNATYLKYLASYQQLFAQQSKLESLLTRDGSTVSDSDGDVEVLSPEDTMKLKADHKRYEKELENIRAMFATTESKSD</sequence>
<evidence type="ECO:0000256" key="1">
    <source>
        <dbReference type="SAM" id="Coils"/>
    </source>
</evidence>
<dbReference type="Proteomes" id="UP000620124">
    <property type="component" value="Unassembled WGS sequence"/>
</dbReference>
<feature type="compositionally biased region" description="Low complexity" evidence="2">
    <location>
        <begin position="566"/>
        <end position="591"/>
    </location>
</feature>
<dbReference type="SUPFAM" id="SSF46785">
    <property type="entry name" value="Winged helix' DNA-binding domain"/>
    <property type="match status" value="1"/>
</dbReference>
<dbReference type="EMBL" id="JACAZI010000004">
    <property type="protein sequence ID" value="KAF7361969.1"/>
    <property type="molecule type" value="Genomic_DNA"/>
</dbReference>
<feature type="compositionally biased region" description="Low complexity" evidence="2">
    <location>
        <begin position="304"/>
        <end position="319"/>
    </location>
</feature>
<dbReference type="InterPro" id="IPR042065">
    <property type="entry name" value="E3_ELL-like"/>
</dbReference>
<protein>
    <recommendedName>
        <fullName evidence="5">RNA polymerase II elongation factor ELL N-terminal domain-containing protein</fullName>
    </recommendedName>
</protein>
<evidence type="ECO:0000256" key="2">
    <source>
        <dbReference type="SAM" id="MobiDB-lite"/>
    </source>
</evidence>
<feature type="compositionally biased region" description="Pro residues" evidence="2">
    <location>
        <begin position="434"/>
        <end position="451"/>
    </location>
</feature>
<reference evidence="3" key="1">
    <citation type="submission" date="2020-05" db="EMBL/GenBank/DDBJ databases">
        <title>Mycena genomes resolve the evolution of fungal bioluminescence.</title>
        <authorList>
            <person name="Tsai I.J."/>
        </authorList>
    </citation>
    <scope>NUCLEOTIDE SEQUENCE</scope>
    <source>
        <strain evidence="3">CCC161011</strain>
    </source>
</reference>
<feature type="compositionally biased region" description="Low complexity" evidence="2">
    <location>
        <begin position="380"/>
        <end position="389"/>
    </location>
</feature>
<evidence type="ECO:0000313" key="3">
    <source>
        <dbReference type="EMBL" id="KAF7361969.1"/>
    </source>
</evidence>
<gene>
    <name evidence="3" type="ORF">MVEN_00541900</name>
</gene>
<organism evidence="3 4">
    <name type="scientific">Mycena venus</name>
    <dbReference type="NCBI Taxonomy" id="2733690"/>
    <lineage>
        <taxon>Eukaryota</taxon>
        <taxon>Fungi</taxon>
        <taxon>Dikarya</taxon>
        <taxon>Basidiomycota</taxon>
        <taxon>Agaricomycotina</taxon>
        <taxon>Agaricomycetes</taxon>
        <taxon>Agaricomycetidae</taxon>
        <taxon>Agaricales</taxon>
        <taxon>Marasmiineae</taxon>
        <taxon>Mycenaceae</taxon>
        <taxon>Mycena</taxon>
    </lineage>
</organism>
<keyword evidence="1" id="KW-0175">Coiled coil</keyword>
<dbReference type="InterPro" id="IPR036390">
    <property type="entry name" value="WH_DNA-bd_sf"/>
</dbReference>
<accession>A0A8H6YP75</accession>
<feature type="compositionally biased region" description="Low complexity" evidence="2">
    <location>
        <begin position="653"/>
        <end position="663"/>
    </location>
</feature>
<feature type="compositionally biased region" description="Basic and acidic residues" evidence="2">
    <location>
        <begin position="370"/>
        <end position="379"/>
    </location>
</feature>
<feature type="region of interest" description="Disordered" evidence="2">
    <location>
        <begin position="304"/>
        <end position="675"/>
    </location>
</feature>
<feature type="compositionally biased region" description="Low complexity" evidence="2">
    <location>
        <begin position="599"/>
        <end position="613"/>
    </location>
</feature>
<feature type="compositionally biased region" description="Polar residues" evidence="2">
    <location>
        <begin position="1"/>
        <end position="13"/>
    </location>
</feature>
<dbReference type="Gene3D" id="1.10.10.2670">
    <property type="entry name" value="E3 ubiquitin-protein ligase"/>
    <property type="match status" value="1"/>
</dbReference>
<comment type="caution">
    <text evidence="3">The sequence shown here is derived from an EMBL/GenBank/DDBJ whole genome shotgun (WGS) entry which is preliminary data.</text>
</comment>
<feature type="region of interest" description="Disordered" evidence="2">
    <location>
        <begin position="1"/>
        <end position="22"/>
    </location>
</feature>
<proteinExistence type="predicted"/>